<dbReference type="InterPro" id="IPR036188">
    <property type="entry name" value="FAD/NAD-bd_sf"/>
</dbReference>
<dbReference type="Gene3D" id="3.50.50.100">
    <property type="match status" value="1"/>
</dbReference>
<dbReference type="Pfam" id="PF07992">
    <property type="entry name" value="Pyr_redox_2"/>
    <property type="match status" value="1"/>
</dbReference>
<feature type="domain" description="FAD/NAD(P)-binding" evidence="6">
    <location>
        <begin position="20"/>
        <end position="307"/>
    </location>
</feature>
<reference evidence="8" key="1">
    <citation type="submission" date="2017-04" db="EMBL/GenBank/DDBJ databases">
        <authorList>
            <person name="Abreu V.A."/>
            <person name="Popin R.V."/>
            <person name="Rigonato J."/>
            <person name="Andreote A.P."/>
            <person name="Schaker P.C."/>
            <person name="Hoff-Risseti C."/>
            <person name="Alvarenga D.O."/>
            <person name="Varani A.M."/>
            <person name="Fiore M.F."/>
        </authorList>
    </citation>
    <scope>NUCLEOTIDE SEQUENCE [LARGE SCALE GENOMIC DNA]</scope>
    <source>
        <strain evidence="8">CENA303</strain>
    </source>
</reference>
<gene>
    <name evidence="7" type="ORF">B7O87_05195</name>
</gene>
<dbReference type="SUPFAM" id="SSF51905">
    <property type="entry name" value="FAD/NAD(P)-binding domain"/>
    <property type="match status" value="2"/>
</dbReference>
<dbReference type="InterPro" id="IPR051169">
    <property type="entry name" value="NADH-Q_oxidoreductase"/>
</dbReference>
<dbReference type="GO" id="GO:0003955">
    <property type="term" value="F:NAD(P)H dehydrogenase (quinone) activity"/>
    <property type="evidence" value="ECO:0007669"/>
    <property type="project" value="TreeGrafter"/>
</dbReference>
<feature type="non-terminal residue" evidence="7">
    <location>
        <position position="318"/>
    </location>
</feature>
<proteinExistence type="inferred from homology"/>
<dbReference type="PANTHER" id="PTHR42913:SF9">
    <property type="entry name" value="SLR1591 PROTEIN"/>
    <property type="match status" value="1"/>
</dbReference>
<comment type="caution">
    <text evidence="7">The sequence shown here is derived from an EMBL/GenBank/DDBJ whole genome shotgun (WGS) entry which is preliminary data.</text>
</comment>
<keyword evidence="3" id="KW-0285">Flavoprotein</keyword>
<evidence type="ECO:0000256" key="1">
    <source>
        <dbReference type="ARBA" id="ARBA00001974"/>
    </source>
</evidence>
<evidence type="ECO:0000313" key="8">
    <source>
        <dbReference type="Proteomes" id="UP000192997"/>
    </source>
</evidence>
<sequence>MGALKTDVPSPPMHSGIRRLLLLGAGHAHLHLLARLAEHHPADWQVTLITPHAAQTYSGMVPGLLAGRYREAEVQIALAPLMQAGRVRWHAGRCTAIHAADARVQWVAADSPDLHTQDYDLLSIDTGAVLRPERLDAELPGARQHALALRPIEGLMRLWPDVVALACTRPLSVAVIGGGAAGIETVFAAAERLRRDGVPGATFTLVTGGPEVGAGYPAAVRQRLLRRLRGAGIQVLREPCTAIDDRGVHLGNGALLRCDVPVLAIGTHAPAWLQDSGLALCERGHVLVNRFQQSTSHANVFAAGDVATRDDWAHPKSG</sequence>
<accession>A0A1X4GA00</accession>
<evidence type="ECO:0000256" key="4">
    <source>
        <dbReference type="ARBA" id="ARBA00022827"/>
    </source>
</evidence>
<evidence type="ECO:0000256" key="2">
    <source>
        <dbReference type="ARBA" id="ARBA00005272"/>
    </source>
</evidence>
<name>A0A1X4GA00_9CYAN</name>
<comment type="cofactor">
    <cofactor evidence="1">
        <name>FAD</name>
        <dbReference type="ChEBI" id="CHEBI:57692"/>
    </cofactor>
</comment>
<keyword evidence="5" id="KW-0560">Oxidoreductase</keyword>
<keyword evidence="4" id="KW-0274">FAD</keyword>
<protein>
    <recommendedName>
        <fullName evidence="6">FAD/NAD(P)-binding domain-containing protein</fullName>
    </recommendedName>
</protein>
<dbReference type="PRINTS" id="PR00368">
    <property type="entry name" value="FADPNR"/>
</dbReference>
<organism evidence="7 8">
    <name type="scientific">Cylindrospermopsis raciborskii CENA303</name>
    <dbReference type="NCBI Taxonomy" id="1170769"/>
    <lineage>
        <taxon>Bacteria</taxon>
        <taxon>Bacillati</taxon>
        <taxon>Cyanobacteriota</taxon>
        <taxon>Cyanophyceae</taxon>
        <taxon>Nostocales</taxon>
        <taxon>Aphanizomenonaceae</taxon>
        <taxon>Cylindrospermopsis</taxon>
    </lineage>
</organism>
<dbReference type="Proteomes" id="UP000192997">
    <property type="component" value="Unassembled WGS sequence"/>
</dbReference>
<comment type="similarity">
    <text evidence="2">Belongs to the NADH dehydrogenase family.</text>
</comment>
<dbReference type="EMBL" id="NBYN01000019">
    <property type="protein sequence ID" value="OSO93870.1"/>
    <property type="molecule type" value="Genomic_DNA"/>
</dbReference>
<evidence type="ECO:0000313" key="7">
    <source>
        <dbReference type="EMBL" id="OSO93870.1"/>
    </source>
</evidence>
<evidence type="ECO:0000256" key="5">
    <source>
        <dbReference type="ARBA" id="ARBA00023002"/>
    </source>
</evidence>
<dbReference type="GO" id="GO:0019646">
    <property type="term" value="P:aerobic electron transport chain"/>
    <property type="evidence" value="ECO:0007669"/>
    <property type="project" value="TreeGrafter"/>
</dbReference>
<dbReference type="InterPro" id="IPR023753">
    <property type="entry name" value="FAD/NAD-binding_dom"/>
</dbReference>
<dbReference type="AlphaFoldDB" id="A0A1X4GA00"/>
<dbReference type="PANTHER" id="PTHR42913">
    <property type="entry name" value="APOPTOSIS-INDUCING FACTOR 1"/>
    <property type="match status" value="1"/>
</dbReference>
<evidence type="ECO:0000256" key="3">
    <source>
        <dbReference type="ARBA" id="ARBA00022630"/>
    </source>
</evidence>
<evidence type="ECO:0000259" key="6">
    <source>
        <dbReference type="Pfam" id="PF07992"/>
    </source>
</evidence>